<feature type="compositionally biased region" description="Basic and acidic residues" evidence="1">
    <location>
        <begin position="1"/>
        <end position="13"/>
    </location>
</feature>
<comment type="caution">
    <text evidence="2">The sequence shown here is derived from an EMBL/GenBank/DDBJ whole genome shotgun (WGS) entry which is preliminary data.</text>
</comment>
<organism evidence="2 3">
    <name type="scientific">Plutella xylostella</name>
    <name type="common">Diamondback moth</name>
    <name type="synonym">Plutella maculipennis</name>
    <dbReference type="NCBI Taxonomy" id="51655"/>
    <lineage>
        <taxon>Eukaryota</taxon>
        <taxon>Metazoa</taxon>
        <taxon>Ecdysozoa</taxon>
        <taxon>Arthropoda</taxon>
        <taxon>Hexapoda</taxon>
        <taxon>Insecta</taxon>
        <taxon>Pterygota</taxon>
        <taxon>Neoptera</taxon>
        <taxon>Endopterygota</taxon>
        <taxon>Lepidoptera</taxon>
        <taxon>Glossata</taxon>
        <taxon>Ditrysia</taxon>
        <taxon>Yponomeutoidea</taxon>
        <taxon>Plutellidae</taxon>
        <taxon>Plutella</taxon>
    </lineage>
</organism>
<sequence>MEKIYEEVEREMQDTTSDDSELSQDSCKRPRLDTGSQIARMMRRSNDPEEFRVSREIHVQMAKKPESQPLRVMLPEKAQVSWVQTVSKIDRPRIDF</sequence>
<accession>A0ABQ7PRP9</accession>
<evidence type="ECO:0000313" key="3">
    <source>
        <dbReference type="Proteomes" id="UP000823941"/>
    </source>
</evidence>
<protein>
    <submittedName>
        <fullName evidence="2">Uncharacterized protein</fullName>
    </submittedName>
</protein>
<proteinExistence type="predicted"/>
<gene>
    <name evidence="2" type="ORF">JYU34_021931</name>
</gene>
<evidence type="ECO:0000256" key="1">
    <source>
        <dbReference type="SAM" id="MobiDB-lite"/>
    </source>
</evidence>
<reference evidence="2 3" key="1">
    <citation type="submission" date="2021-06" db="EMBL/GenBank/DDBJ databases">
        <title>A haploid diamondback moth (Plutella xylostella L.) genome assembly resolves 31 chromosomes and identifies a diamide resistance mutation.</title>
        <authorList>
            <person name="Ward C.M."/>
            <person name="Perry K.D."/>
            <person name="Baker G."/>
            <person name="Powis K."/>
            <person name="Heckel D.G."/>
            <person name="Baxter S.W."/>
        </authorList>
    </citation>
    <scope>NUCLEOTIDE SEQUENCE [LARGE SCALE GENOMIC DNA]</scope>
    <source>
        <strain evidence="2 3">LV</strain>
        <tissue evidence="2">Single pupa</tissue>
    </source>
</reference>
<dbReference type="Proteomes" id="UP000823941">
    <property type="component" value="Chromosome 30"/>
</dbReference>
<feature type="region of interest" description="Disordered" evidence="1">
    <location>
        <begin position="1"/>
        <end position="31"/>
    </location>
</feature>
<keyword evidence="3" id="KW-1185">Reference proteome</keyword>
<evidence type="ECO:0000313" key="2">
    <source>
        <dbReference type="EMBL" id="KAG7295651.1"/>
    </source>
</evidence>
<dbReference type="EMBL" id="JAHIBW010000030">
    <property type="protein sequence ID" value="KAG7295651.1"/>
    <property type="molecule type" value="Genomic_DNA"/>
</dbReference>
<name>A0ABQ7PRP9_PLUXY</name>